<proteinExistence type="predicted"/>
<dbReference type="Gene3D" id="3.40.50.300">
    <property type="entry name" value="P-loop containing nucleotide triphosphate hydrolases"/>
    <property type="match status" value="1"/>
</dbReference>
<evidence type="ECO:0000313" key="2">
    <source>
        <dbReference type="EMBL" id="PIT68410.1"/>
    </source>
</evidence>
<keyword evidence="1" id="KW-0472">Membrane</keyword>
<evidence type="ECO:0000313" key="3">
    <source>
        <dbReference type="Proteomes" id="UP000229839"/>
    </source>
</evidence>
<sequence>MSLKCNKRLFICTVWRNILIVLLLQMLSISLIWFYYFIQPRGYQATLVFSLSDSVGKPLPSEKQDNIIAFLFSQPVFLDDSNFSLNTSYKKKKQENIRLSRHGDLIHLTFEAETGEAAQRGVETWFSAFSQVIIKQKQSLLNEKLEDKQYDNTAIVNIMQGFRASVDSFIQHGVKQTELHDLSMQLTQATLKRIHLTSLNSTINMMRENGQSLLSLSFIADNSAIVALESKRDLLETQRAHMAAQLGWTHPQIKAMTAELEAVSQQLKNKILQIVYQVHSDEIIATELEKQLKKRVSFFVKDQSQSLNQIFNEFENKIKVEIDAQNKAMGKFARGREKITGSYRGLNDDSLLLQNTKIHVVVPTTLVPISFIALYGKNILVSALASFLTLLLGIVLFYPCFKSKKDQLSEEDLRSKENVFKKNESILVSQEMKNLEAFITIEGLSDVLKWRASSVISIIGPEAARTAAKLSLHLIKENKTILLVDISGQQIEKVIGPHRGLSDILTGNAQLHDVIYRDYDTGVDILPQGLTSAVSAQDFSDNISHILQEFKKEYDFIILEMASEPKYGFEQFAELTDYYICHTVLNKQDWMMRMVSSFPKIVYRVVAL</sequence>
<keyword evidence="1" id="KW-0812">Transmembrane</keyword>
<evidence type="ECO:0008006" key="4">
    <source>
        <dbReference type="Google" id="ProtNLM"/>
    </source>
</evidence>
<feature type="transmembrane region" description="Helical" evidence="1">
    <location>
        <begin position="379"/>
        <end position="401"/>
    </location>
</feature>
<dbReference type="AlphaFoldDB" id="A0A2M6UQF1"/>
<reference evidence="2 3" key="1">
    <citation type="submission" date="2017-06" db="EMBL/GenBank/DDBJ databases">
        <title>Draft genome of Bartonella tribocorum strain L103, isolated from a rodent in Laos.</title>
        <authorList>
            <person name="Hadjadj L."/>
            <person name="Jiyipong T."/>
            <person name="Morand S."/>
            <person name="Diene S.M."/>
            <person name="Rolain J.-M."/>
        </authorList>
    </citation>
    <scope>NUCLEOTIDE SEQUENCE [LARGE SCALE GENOMIC DNA]</scope>
    <source>
        <strain evidence="2 3">L103</strain>
    </source>
</reference>
<dbReference type="SUPFAM" id="SSF52540">
    <property type="entry name" value="P-loop containing nucleoside triphosphate hydrolases"/>
    <property type="match status" value="1"/>
</dbReference>
<dbReference type="InterPro" id="IPR027417">
    <property type="entry name" value="P-loop_NTPase"/>
</dbReference>
<dbReference type="EMBL" id="NJGE01000017">
    <property type="protein sequence ID" value="PIT68410.1"/>
    <property type="molecule type" value="Genomic_DNA"/>
</dbReference>
<organism evidence="2 3">
    <name type="scientific">Bartonella tribocorum</name>
    <dbReference type="NCBI Taxonomy" id="85701"/>
    <lineage>
        <taxon>Bacteria</taxon>
        <taxon>Pseudomonadati</taxon>
        <taxon>Pseudomonadota</taxon>
        <taxon>Alphaproteobacteria</taxon>
        <taxon>Hyphomicrobiales</taxon>
        <taxon>Bartonellaceae</taxon>
        <taxon>Bartonella</taxon>
    </lineage>
</organism>
<dbReference type="OrthoDB" id="230260at2"/>
<protein>
    <recommendedName>
        <fullName evidence="4">Exopolysaccharide biosynthesis protein</fullName>
    </recommendedName>
</protein>
<comment type="caution">
    <text evidence="2">The sequence shown here is derived from an EMBL/GenBank/DDBJ whole genome shotgun (WGS) entry which is preliminary data.</text>
</comment>
<gene>
    <name evidence="2" type="ORF">CER18_07120</name>
</gene>
<dbReference type="RefSeq" id="WP_100129348.1">
    <property type="nucleotide sequence ID" value="NZ_CADDYI010000014.1"/>
</dbReference>
<feature type="transmembrane region" description="Helical" evidence="1">
    <location>
        <begin position="20"/>
        <end position="38"/>
    </location>
</feature>
<accession>A0A2M6UQF1</accession>
<dbReference type="STRING" id="85701.BM1374166_01254"/>
<dbReference type="Proteomes" id="UP000229839">
    <property type="component" value="Unassembled WGS sequence"/>
</dbReference>
<name>A0A2M6UQF1_9HYPH</name>
<keyword evidence="1" id="KW-1133">Transmembrane helix</keyword>
<evidence type="ECO:0000256" key="1">
    <source>
        <dbReference type="SAM" id="Phobius"/>
    </source>
</evidence>